<accession>A0A1A8IKI8</accession>
<feature type="non-terminal residue" evidence="1">
    <location>
        <position position="61"/>
    </location>
</feature>
<feature type="non-terminal residue" evidence="1">
    <location>
        <position position="1"/>
    </location>
</feature>
<reference evidence="1" key="2">
    <citation type="submission" date="2016-06" db="EMBL/GenBank/DDBJ databases">
        <title>The genome of a short-lived fish provides insights into sex chromosome evolution and the genetic control of aging.</title>
        <authorList>
            <person name="Reichwald K."/>
            <person name="Felder M."/>
            <person name="Petzold A."/>
            <person name="Koch P."/>
            <person name="Groth M."/>
            <person name="Platzer M."/>
        </authorList>
    </citation>
    <scope>NUCLEOTIDE SEQUENCE</scope>
    <source>
        <tissue evidence="1">Brain</tissue>
    </source>
</reference>
<evidence type="ECO:0000313" key="1">
    <source>
        <dbReference type="EMBL" id="SBQ97713.1"/>
    </source>
</evidence>
<gene>
    <name evidence="1" type="primary">Nfu_g_1_008013</name>
</gene>
<reference evidence="1" key="1">
    <citation type="submission" date="2016-05" db="EMBL/GenBank/DDBJ databases">
        <authorList>
            <person name="Lavstsen T."/>
            <person name="Jespersen J.S."/>
        </authorList>
    </citation>
    <scope>NUCLEOTIDE SEQUENCE</scope>
    <source>
        <tissue evidence="1">Brain</tissue>
    </source>
</reference>
<name>A0A1A8IKI8_NOTKU</name>
<organism evidence="1">
    <name type="scientific">Nothobranchius kuhntae</name>
    <name type="common">Beira killifish</name>
    <dbReference type="NCBI Taxonomy" id="321403"/>
    <lineage>
        <taxon>Eukaryota</taxon>
        <taxon>Metazoa</taxon>
        <taxon>Chordata</taxon>
        <taxon>Craniata</taxon>
        <taxon>Vertebrata</taxon>
        <taxon>Euteleostomi</taxon>
        <taxon>Actinopterygii</taxon>
        <taxon>Neopterygii</taxon>
        <taxon>Teleostei</taxon>
        <taxon>Neoteleostei</taxon>
        <taxon>Acanthomorphata</taxon>
        <taxon>Ovalentaria</taxon>
        <taxon>Atherinomorphae</taxon>
        <taxon>Cyprinodontiformes</taxon>
        <taxon>Nothobranchiidae</taxon>
        <taxon>Nothobranchius</taxon>
    </lineage>
</organism>
<sequence>EVAAKMEENMRQIRRWWCLVLLQHFPMPSEEDRVQARKRRREERVKQGLEVVPPKKSCLTE</sequence>
<proteinExistence type="predicted"/>
<dbReference type="EMBL" id="HAED01011396">
    <property type="protein sequence ID" value="SBQ97713.1"/>
    <property type="molecule type" value="Transcribed_RNA"/>
</dbReference>
<dbReference type="AlphaFoldDB" id="A0A1A8IKI8"/>
<protein>
    <submittedName>
        <fullName evidence="1">Uncharacterized protein</fullName>
    </submittedName>
</protein>